<dbReference type="AlphaFoldDB" id="A0A382MDK3"/>
<dbReference type="GO" id="GO:0006099">
    <property type="term" value="P:tricarboxylic acid cycle"/>
    <property type="evidence" value="ECO:0007669"/>
    <property type="project" value="TreeGrafter"/>
</dbReference>
<dbReference type="InterPro" id="IPR036969">
    <property type="entry name" value="Citrate_synthase_sf"/>
</dbReference>
<sequence>MPEINSLTYRGYTVQELCEKCSFEEVAYLVLNGELPNKKQLKKFIKEERSDRKLS</sequence>
<dbReference type="Pfam" id="PF00285">
    <property type="entry name" value="Citrate_synt"/>
    <property type="match status" value="1"/>
</dbReference>
<dbReference type="PANTHER" id="PTHR11739:SF4">
    <property type="entry name" value="CITRATE SYNTHASE, PEROXISOMAL"/>
    <property type="match status" value="1"/>
</dbReference>
<dbReference type="SUPFAM" id="SSF48256">
    <property type="entry name" value="Citrate synthase"/>
    <property type="match status" value="1"/>
</dbReference>
<feature type="non-terminal residue" evidence="3">
    <location>
        <position position="55"/>
    </location>
</feature>
<dbReference type="GO" id="GO:0005975">
    <property type="term" value="P:carbohydrate metabolic process"/>
    <property type="evidence" value="ECO:0007669"/>
    <property type="project" value="TreeGrafter"/>
</dbReference>
<dbReference type="Gene3D" id="1.10.580.10">
    <property type="entry name" value="Citrate Synthase, domain 1"/>
    <property type="match status" value="1"/>
</dbReference>
<dbReference type="GO" id="GO:0046912">
    <property type="term" value="F:acyltransferase activity, acyl groups converted into alkyl on transfer"/>
    <property type="evidence" value="ECO:0007669"/>
    <property type="project" value="InterPro"/>
</dbReference>
<dbReference type="InterPro" id="IPR016142">
    <property type="entry name" value="Citrate_synth-like_lrg_a-sub"/>
</dbReference>
<evidence type="ECO:0008006" key="4">
    <source>
        <dbReference type="Google" id="ProtNLM"/>
    </source>
</evidence>
<evidence type="ECO:0000256" key="1">
    <source>
        <dbReference type="ARBA" id="ARBA00010566"/>
    </source>
</evidence>
<name>A0A382MDK3_9ZZZZ</name>
<evidence type="ECO:0000313" key="3">
    <source>
        <dbReference type="EMBL" id="SVC46135.1"/>
    </source>
</evidence>
<comment type="similarity">
    <text evidence="1">Belongs to the citrate synthase family.</text>
</comment>
<keyword evidence="2" id="KW-0808">Transferase</keyword>
<dbReference type="InterPro" id="IPR002020">
    <property type="entry name" value="Citrate_synthase"/>
</dbReference>
<reference evidence="3" key="1">
    <citation type="submission" date="2018-05" db="EMBL/GenBank/DDBJ databases">
        <authorList>
            <person name="Lanie J.A."/>
            <person name="Ng W.-L."/>
            <person name="Kazmierczak K.M."/>
            <person name="Andrzejewski T.M."/>
            <person name="Davidsen T.M."/>
            <person name="Wayne K.J."/>
            <person name="Tettelin H."/>
            <person name="Glass J.I."/>
            <person name="Rusch D."/>
            <person name="Podicherti R."/>
            <person name="Tsui H.-C.T."/>
            <person name="Winkler M.E."/>
        </authorList>
    </citation>
    <scope>NUCLEOTIDE SEQUENCE</scope>
</reference>
<accession>A0A382MDK3</accession>
<proteinExistence type="inferred from homology"/>
<protein>
    <recommendedName>
        <fullName evidence="4">Citrate synthase</fullName>
    </recommendedName>
</protein>
<dbReference type="EMBL" id="UINC01092502">
    <property type="protein sequence ID" value="SVC46135.1"/>
    <property type="molecule type" value="Genomic_DNA"/>
</dbReference>
<organism evidence="3">
    <name type="scientific">marine metagenome</name>
    <dbReference type="NCBI Taxonomy" id="408172"/>
    <lineage>
        <taxon>unclassified sequences</taxon>
        <taxon>metagenomes</taxon>
        <taxon>ecological metagenomes</taxon>
    </lineage>
</organism>
<gene>
    <name evidence="3" type="ORF">METZ01_LOCUS298989</name>
</gene>
<evidence type="ECO:0000256" key="2">
    <source>
        <dbReference type="ARBA" id="ARBA00022679"/>
    </source>
</evidence>
<dbReference type="PANTHER" id="PTHR11739">
    <property type="entry name" value="CITRATE SYNTHASE"/>
    <property type="match status" value="1"/>
</dbReference>